<evidence type="ECO:0000256" key="3">
    <source>
        <dbReference type="ARBA" id="ARBA00022530"/>
    </source>
</evidence>
<dbReference type="PROSITE" id="PS51041">
    <property type="entry name" value="EMI"/>
    <property type="match status" value="1"/>
</dbReference>
<evidence type="ECO:0000256" key="6">
    <source>
        <dbReference type="ARBA" id="ARBA00023157"/>
    </source>
</evidence>
<dbReference type="InterPro" id="IPR001073">
    <property type="entry name" value="C1q_dom"/>
</dbReference>
<feature type="domain" description="C1q" evidence="10">
    <location>
        <begin position="929"/>
        <end position="1058"/>
    </location>
</feature>
<evidence type="ECO:0000313" key="12">
    <source>
        <dbReference type="EMBL" id="TSK22597.1"/>
    </source>
</evidence>
<feature type="compositionally biased region" description="Basic and acidic residues" evidence="8">
    <location>
        <begin position="239"/>
        <end position="263"/>
    </location>
</feature>
<reference evidence="12 13" key="1">
    <citation type="journal article" date="2019" name="Genome Biol. Evol.">
        <title>Whole-Genome Sequencing of the Giant Devil Catfish, Bagarius yarrelli.</title>
        <authorList>
            <person name="Jiang W."/>
            <person name="Lv Y."/>
            <person name="Cheng L."/>
            <person name="Yang K."/>
            <person name="Chao B."/>
            <person name="Wang X."/>
            <person name="Li Y."/>
            <person name="Pan X."/>
            <person name="You X."/>
            <person name="Zhang Y."/>
            <person name="Yang J."/>
            <person name="Li J."/>
            <person name="Zhang X."/>
            <person name="Liu S."/>
            <person name="Sun C."/>
            <person name="Yang J."/>
            <person name="Shi Q."/>
        </authorList>
    </citation>
    <scope>NUCLEOTIDE SEQUENCE [LARGE SCALE GENOMIC DNA]</scope>
    <source>
        <strain evidence="12">JWS20170419001</strain>
        <tissue evidence="12">Muscle</tissue>
    </source>
</reference>
<feature type="coiled-coil region" evidence="7">
    <location>
        <begin position="321"/>
        <end position="348"/>
    </location>
</feature>
<dbReference type="Pfam" id="PF07546">
    <property type="entry name" value="EMI"/>
    <property type="match status" value="1"/>
</dbReference>
<keyword evidence="5 7" id="KW-0175">Coiled coil</keyword>
<dbReference type="InterPro" id="IPR050392">
    <property type="entry name" value="Collagen/C1q_domain"/>
</dbReference>
<keyword evidence="2" id="KW-0964">Secreted</keyword>
<dbReference type="EMBL" id="VCAZ01000006">
    <property type="protein sequence ID" value="TSK22597.1"/>
    <property type="molecule type" value="Genomic_DNA"/>
</dbReference>
<proteinExistence type="predicted"/>
<protein>
    <submittedName>
        <fullName evidence="12">Multimerin-2</fullName>
    </submittedName>
</protein>
<keyword evidence="6" id="KW-1015">Disulfide bond</keyword>
<feature type="region of interest" description="Disordered" evidence="8">
    <location>
        <begin position="82"/>
        <end position="105"/>
    </location>
</feature>
<dbReference type="PANTHER" id="PTHR15427:SF40">
    <property type="entry name" value="MULTIMERIN-2 PRECURSOR"/>
    <property type="match status" value="1"/>
</dbReference>
<keyword evidence="4 9" id="KW-0732">Signal</keyword>
<feature type="compositionally biased region" description="Basic and acidic residues" evidence="8">
    <location>
        <begin position="270"/>
        <end position="280"/>
    </location>
</feature>
<dbReference type="OrthoDB" id="8963519at2759"/>
<feature type="region of interest" description="Disordered" evidence="8">
    <location>
        <begin position="205"/>
        <end position="282"/>
    </location>
</feature>
<dbReference type="InterPro" id="IPR011489">
    <property type="entry name" value="EMI_domain"/>
</dbReference>
<evidence type="ECO:0000256" key="9">
    <source>
        <dbReference type="SAM" id="SignalP"/>
    </source>
</evidence>
<dbReference type="PANTHER" id="PTHR15427">
    <property type="entry name" value="EMILIN ELASTIN MICROFIBRIL INTERFACE-LOCATED PROTEIN ELASTIN MICROFIBRIL INTERFACER"/>
    <property type="match status" value="1"/>
</dbReference>
<comment type="caution">
    <text evidence="12">The sequence shown here is derived from an EMBL/GenBank/DDBJ whole genome shotgun (WGS) entry which is preliminary data.</text>
</comment>
<dbReference type="PROSITE" id="PS50871">
    <property type="entry name" value="C1Q"/>
    <property type="match status" value="1"/>
</dbReference>
<evidence type="ECO:0000256" key="4">
    <source>
        <dbReference type="ARBA" id="ARBA00022729"/>
    </source>
</evidence>
<evidence type="ECO:0000256" key="5">
    <source>
        <dbReference type="ARBA" id="ARBA00023054"/>
    </source>
</evidence>
<dbReference type="Proteomes" id="UP000319801">
    <property type="component" value="Unassembled WGS sequence"/>
</dbReference>
<organism evidence="12 13">
    <name type="scientific">Bagarius yarrelli</name>
    <name type="common">Goonch</name>
    <name type="synonym">Bagrus yarrelli</name>
    <dbReference type="NCBI Taxonomy" id="175774"/>
    <lineage>
        <taxon>Eukaryota</taxon>
        <taxon>Metazoa</taxon>
        <taxon>Chordata</taxon>
        <taxon>Craniata</taxon>
        <taxon>Vertebrata</taxon>
        <taxon>Euteleostomi</taxon>
        <taxon>Actinopterygii</taxon>
        <taxon>Neopterygii</taxon>
        <taxon>Teleostei</taxon>
        <taxon>Ostariophysi</taxon>
        <taxon>Siluriformes</taxon>
        <taxon>Sisoridae</taxon>
        <taxon>Sisorinae</taxon>
        <taxon>Bagarius</taxon>
    </lineage>
</organism>
<dbReference type="Pfam" id="PF00386">
    <property type="entry name" value="C1q"/>
    <property type="match status" value="1"/>
</dbReference>
<evidence type="ECO:0000259" key="11">
    <source>
        <dbReference type="PROSITE" id="PS51041"/>
    </source>
</evidence>
<feature type="coiled-coil region" evidence="7">
    <location>
        <begin position="430"/>
        <end position="457"/>
    </location>
</feature>
<evidence type="ECO:0000313" key="13">
    <source>
        <dbReference type="Proteomes" id="UP000319801"/>
    </source>
</evidence>
<feature type="compositionally biased region" description="Polar residues" evidence="8">
    <location>
        <begin position="221"/>
        <end position="238"/>
    </location>
</feature>
<feature type="domain" description="EMI" evidence="11">
    <location>
        <begin position="117"/>
        <end position="193"/>
    </location>
</feature>
<dbReference type="SUPFAM" id="SSF49842">
    <property type="entry name" value="TNF-like"/>
    <property type="match status" value="1"/>
</dbReference>
<evidence type="ECO:0000256" key="1">
    <source>
        <dbReference type="ARBA" id="ARBA00004498"/>
    </source>
</evidence>
<keyword evidence="3" id="KW-0272">Extracellular matrix</keyword>
<dbReference type="InterPro" id="IPR008983">
    <property type="entry name" value="Tumour_necrosis_fac-like_dom"/>
</dbReference>
<accession>A0A556TML0</accession>
<feature type="chain" id="PRO_5021707560" evidence="9">
    <location>
        <begin position="21"/>
        <end position="1058"/>
    </location>
</feature>
<evidence type="ECO:0000256" key="8">
    <source>
        <dbReference type="SAM" id="MobiDB-lite"/>
    </source>
</evidence>
<comment type="subcellular location">
    <subcellularLocation>
        <location evidence="1">Secreted</location>
        <location evidence="1">Extracellular space</location>
        <location evidence="1">Extracellular matrix</location>
    </subcellularLocation>
</comment>
<sequence length="1058" mass="119154">MMMVMTVCLLLQGLFLVGRCDVWPRDQELNDGEDEQLKNIPHQHQNGWDHGDRHGHFGTDHDSAGEQTESADVFGTISYPLEHGQVNPTDGSPSEEVSVDTEGGSADTYSNNLPARMGNWCAFVHKRVLTMAVSCGNEKYIIKSQSPCPNGTPDCHLIMYKLSTRPVYREKQNIFTALLWRCCPGYGGNNCDDIVDNSHVSESEVSSTDLRLHPGGPLLSDSGSTIQTHNPNQEPNEPQETKRSLYDSLKSEENQTDEQRHYDYTPTSHTAHEPHYEKGEPYSVDNGHGGPAAGTQHYSNPGLVPIHYLKDVMMSHLQPIFDSFNLTLARLSEEVQDLQKDMSELQVFTMLQGESKVEEGGKNEEPKQHEATAETMLQVEELGMQLGLQRDEIEEKLHAQQAMLHYNLTNIKTSTAAQLKHNQKMLQTSLHFLNSSLSEVKEKQEQLEENIQRVLMLASQMSGPGRQPQEDTAVWEAISRLDNKVINNTVWLSTLDENQVQVTEKMEHLQRGWRTLEDRISQNDRKIEDKYIEAFLEVDAAKVAVGKHYDDLSKNLTILQSTVQELEVDMDFLYTQFYKNLTASSRDCDCSGLSMSVAHIKHAVANISVIANENRLALDSAAEERLNIWENGGWGQPVEELKLGLRTVQNLLALEQEKRKTLQQVLTTLQTSVLSSQTDIEALQQRDSQKSVDIKDLFNSFSSLLTDAIRHTDVLEILLGEEVLEFIDQSPQVQKTHSIPTLKMMISDLQEQINKHSQSLASMLNSEDPTVGEALEQADWVTDLKGKQKEQKPEYFSENPKAYEDLLALEKAVELLRAHMARMEEQQCLSCCDCTKGAASKDVERKLQFELASVRKRLDHHLRIFSSIFSNTEGLTESDATVDVDQLFALMKRKETKLQRKKQKKEADRRGTQRWERDTAVQTAVRSQLLEKPLVFTASSRDGVNTPGTVIFKTTPLNHRLMYSPETGRFRAPTTGVYLFVLTLDFGPGPALAQLKKGQEVAASVHQSVRQPSGPATRVCLLQLQQGEEVHLELVRGTLQHGKPQENTFAGLLLLQTT</sequence>
<evidence type="ECO:0000256" key="2">
    <source>
        <dbReference type="ARBA" id="ARBA00022525"/>
    </source>
</evidence>
<feature type="signal peptide" evidence="9">
    <location>
        <begin position="1"/>
        <end position="20"/>
    </location>
</feature>
<name>A0A556TML0_BAGYA</name>
<dbReference type="Gene3D" id="2.60.120.40">
    <property type="match status" value="1"/>
</dbReference>
<dbReference type="AlphaFoldDB" id="A0A556TML0"/>
<evidence type="ECO:0000256" key="7">
    <source>
        <dbReference type="SAM" id="Coils"/>
    </source>
</evidence>
<keyword evidence="13" id="KW-1185">Reference proteome</keyword>
<gene>
    <name evidence="12" type="ORF">Baya_1955</name>
</gene>
<evidence type="ECO:0000259" key="10">
    <source>
        <dbReference type="PROSITE" id="PS50871"/>
    </source>
</evidence>
<dbReference type="SMART" id="SM00110">
    <property type="entry name" value="C1Q"/>
    <property type="match status" value="1"/>
</dbReference>